<reference evidence="7" key="1">
    <citation type="journal article" date="2019" name="Int. J. Syst. Evol. Microbiol.">
        <title>The Global Catalogue of Microorganisms (GCM) 10K type strain sequencing project: providing services to taxonomists for standard genome sequencing and annotation.</title>
        <authorList>
            <consortium name="The Broad Institute Genomics Platform"/>
            <consortium name="The Broad Institute Genome Sequencing Center for Infectious Disease"/>
            <person name="Wu L."/>
            <person name="Ma J."/>
        </authorList>
    </citation>
    <scope>NUCLEOTIDE SEQUENCE [LARGE SCALE GENOMIC DNA]</scope>
    <source>
        <strain evidence="7">CCUG 57508</strain>
    </source>
</reference>
<dbReference type="GO" id="GO:0016787">
    <property type="term" value="F:hydrolase activity"/>
    <property type="evidence" value="ECO:0007669"/>
    <property type="project" value="UniProtKB-KW"/>
</dbReference>
<keyword evidence="3 6" id="KW-0378">Hydrolase</keyword>
<dbReference type="EC" id="3.2.1.26" evidence="2"/>
<organism evidence="6 7">
    <name type="scientific">Terrabacter terrigena</name>
    <dbReference type="NCBI Taxonomy" id="574718"/>
    <lineage>
        <taxon>Bacteria</taxon>
        <taxon>Bacillati</taxon>
        <taxon>Actinomycetota</taxon>
        <taxon>Actinomycetes</taxon>
        <taxon>Micrococcales</taxon>
        <taxon>Intrasporangiaceae</taxon>
        <taxon>Terrabacter</taxon>
    </lineage>
</organism>
<dbReference type="PANTHER" id="PTHR43101">
    <property type="entry name" value="BETA-FRUCTOSIDASE"/>
    <property type="match status" value="1"/>
</dbReference>
<evidence type="ECO:0000313" key="7">
    <source>
        <dbReference type="Proteomes" id="UP001597046"/>
    </source>
</evidence>
<evidence type="ECO:0000256" key="3">
    <source>
        <dbReference type="ARBA" id="ARBA00022801"/>
    </source>
</evidence>
<accession>A0ABW3MW96</accession>
<dbReference type="InterPro" id="IPR023296">
    <property type="entry name" value="Glyco_hydro_beta-prop_sf"/>
</dbReference>
<evidence type="ECO:0000256" key="4">
    <source>
        <dbReference type="ARBA" id="ARBA00023295"/>
    </source>
</evidence>
<dbReference type="CDD" id="cd08996">
    <property type="entry name" value="GH32_FFase"/>
    <property type="match status" value="1"/>
</dbReference>
<dbReference type="Gene3D" id="2.115.10.20">
    <property type="entry name" value="Glycosyl hydrolase domain, family 43"/>
    <property type="match status" value="1"/>
</dbReference>
<dbReference type="PANTHER" id="PTHR43101:SF1">
    <property type="entry name" value="BETA-FRUCTOSIDASE"/>
    <property type="match status" value="1"/>
</dbReference>
<dbReference type="InterPro" id="IPR051214">
    <property type="entry name" value="GH32_Enzymes"/>
</dbReference>
<comment type="similarity">
    <text evidence="1">Belongs to the glycosyl hydrolase 32 family.</text>
</comment>
<evidence type="ECO:0000256" key="2">
    <source>
        <dbReference type="ARBA" id="ARBA00012758"/>
    </source>
</evidence>
<dbReference type="InterPro" id="IPR001362">
    <property type="entry name" value="Glyco_hydro_32"/>
</dbReference>
<gene>
    <name evidence="6" type="ORF">ACFQ2V_03905</name>
</gene>
<protein>
    <recommendedName>
        <fullName evidence="2">beta-fructofuranosidase</fullName>
        <ecNumber evidence="2">3.2.1.26</ecNumber>
    </recommendedName>
</protein>
<comment type="caution">
    <text evidence="6">The sequence shown here is derived from an EMBL/GenBank/DDBJ whole genome shotgun (WGS) entry which is preliminary data.</text>
</comment>
<dbReference type="RefSeq" id="WP_386050891.1">
    <property type="nucleotide sequence ID" value="NZ_JBHTKH010000001.1"/>
</dbReference>
<dbReference type="InterPro" id="IPR013148">
    <property type="entry name" value="Glyco_hydro_32_N"/>
</dbReference>
<evidence type="ECO:0000259" key="5">
    <source>
        <dbReference type="Pfam" id="PF00251"/>
    </source>
</evidence>
<keyword evidence="4" id="KW-0326">Glycosidase</keyword>
<dbReference type="SUPFAM" id="SSF75005">
    <property type="entry name" value="Arabinanase/levansucrase/invertase"/>
    <property type="match status" value="1"/>
</dbReference>
<proteinExistence type="inferred from homology"/>
<dbReference type="SMART" id="SM00640">
    <property type="entry name" value="Glyco_32"/>
    <property type="match status" value="1"/>
</dbReference>
<name>A0ABW3MW96_9MICO</name>
<dbReference type="EMBL" id="JBHTKH010000001">
    <property type="protein sequence ID" value="MFD1053440.1"/>
    <property type="molecule type" value="Genomic_DNA"/>
</dbReference>
<feature type="domain" description="Glycosyl hydrolase family 32 N-terminal" evidence="5">
    <location>
        <begin position="6"/>
        <end position="298"/>
    </location>
</feature>
<evidence type="ECO:0000256" key="1">
    <source>
        <dbReference type="ARBA" id="ARBA00009902"/>
    </source>
</evidence>
<evidence type="ECO:0000313" key="6">
    <source>
        <dbReference type="EMBL" id="MFD1053440.1"/>
    </source>
</evidence>
<dbReference type="Proteomes" id="UP001597046">
    <property type="component" value="Unassembled WGS sequence"/>
</dbReference>
<dbReference type="Pfam" id="PF00251">
    <property type="entry name" value="Glyco_hydro_32N"/>
    <property type="match status" value="1"/>
</dbReference>
<keyword evidence="7" id="KW-1185">Reference proteome</keyword>
<sequence length="412" mass="44242">MRPAFHFTARQGWINDPHGITARDGGYDVFFQFVPDSTVWAPGCRWGHATGPDLVSLAELPVAIAPGEGDDGIWTGSLVQGDDGQARAFYTATTAADFAIGRVRVATPSDPGWVSWRKGPVVVEAPAGLELLAYRDPFVVREGEGWRMFVGAAGADGTAMALGYRSADLDTWTYDGVALARSTAERDPVWLGSLWECPQVIEVDGVHAMVSSVWDQDVLHYAAYALGGYASGRFDATAWGRLSYGPSYYAPSFFRDGQGRPCLLFWMRGVEDLEAGWAGAHSVPYVLGVERDRLVAAPHPDLERYRAPAVADGVVPGSAADIEWSPREGATLMVTSAGELVLEVSAGGEVLRARAAGQVHEMPFDGGQVRVILDAQTVEISCSSGLLGLVSRPSGEWLHIRADDVTVHPLAR</sequence>